<sequence length="149" mass="16631">MTVPGRGFARIAVQERLAMCDDYILEMVTKVADNHPTEHLYRRLTFAACQAIEDGDVGTGATPDDYRDAYAGRSGRYDRSDYAAVVGIAVRDALREYVESSLPSGHVVAVMLAEMLDYGNRELWTMFGEHYMPDPDEVFPDDTDPDDAD</sequence>
<organism evidence="1 2">
    <name type="scientific">Plantactinospora alkalitolerans</name>
    <dbReference type="NCBI Taxonomy" id="2789879"/>
    <lineage>
        <taxon>Bacteria</taxon>
        <taxon>Bacillati</taxon>
        <taxon>Actinomycetota</taxon>
        <taxon>Actinomycetes</taxon>
        <taxon>Micromonosporales</taxon>
        <taxon>Micromonosporaceae</taxon>
        <taxon>Plantactinospora</taxon>
    </lineage>
</organism>
<accession>A0ABS0HAH1</accession>
<evidence type="ECO:0000313" key="1">
    <source>
        <dbReference type="EMBL" id="MBF9135286.1"/>
    </source>
</evidence>
<dbReference type="Proteomes" id="UP000638560">
    <property type="component" value="Unassembled WGS sequence"/>
</dbReference>
<keyword evidence="2" id="KW-1185">Reference proteome</keyword>
<dbReference type="EMBL" id="JADPUN010000422">
    <property type="protein sequence ID" value="MBF9135286.1"/>
    <property type="molecule type" value="Genomic_DNA"/>
</dbReference>
<protein>
    <submittedName>
        <fullName evidence="1">Uncharacterized protein</fullName>
    </submittedName>
</protein>
<proteinExistence type="predicted"/>
<comment type="caution">
    <text evidence="1">The sequence shown here is derived from an EMBL/GenBank/DDBJ whole genome shotgun (WGS) entry which is preliminary data.</text>
</comment>
<evidence type="ECO:0000313" key="2">
    <source>
        <dbReference type="Proteomes" id="UP000638560"/>
    </source>
</evidence>
<reference evidence="1 2" key="1">
    <citation type="submission" date="2020-11" db="EMBL/GenBank/DDBJ databases">
        <title>A novel isolate from a Black sea contaminated sediment with potential to produce alkanes: Plantactinospora alkalitolerans sp. nov.</title>
        <authorList>
            <person name="Carro L."/>
            <person name="Veyisoglu A."/>
            <person name="Guven K."/>
            <person name="Schumann P."/>
            <person name="Klenk H.-P."/>
            <person name="Sahin N."/>
        </authorList>
    </citation>
    <scope>NUCLEOTIDE SEQUENCE [LARGE SCALE GENOMIC DNA]</scope>
    <source>
        <strain evidence="1 2">S1510</strain>
    </source>
</reference>
<name>A0ABS0HAH1_9ACTN</name>
<dbReference type="RefSeq" id="WP_196206742.1">
    <property type="nucleotide sequence ID" value="NZ_JADPUN010000422.1"/>
</dbReference>
<gene>
    <name evidence="1" type="ORF">I0C86_41280</name>
</gene>